<dbReference type="PROSITE" id="PS50011">
    <property type="entry name" value="PROTEIN_KINASE_DOM"/>
    <property type="match status" value="1"/>
</dbReference>
<accession>A0A6C0CEP6</accession>
<dbReference type="InterPro" id="IPR000719">
    <property type="entry name" value="Prot_kinase_dom"/>
</dbReference>
<dbReference type="InterPro" id="IPR008271">
    <property type="entry name" value="Ser/Thr_kinase_AS"/>
</dbReference>
<reference evidence="3" key="1">
    <citation type="journal article" date="2020" name="Nature">
        <title>Giant virus diversity and host interactions through global metagenomics.</title>
        <authorList>
            <person name="Schulz F."/>
            <person name="Roux S."/>
            <person name="Paez-Espino D."/>
            <person name="Jungbluth S."/>
            <person name="Walsh D.A."/>
            <person name="Denef V.J."/>
            <person name="McMahon K.D."/>
            <person name="Konstantinidis K.T."/>
            <person name="Eloe-Fadrosh E.A."/>
            <person name="Kyrpides N.C."/>
            <person name="Woyke T."/>
        </authorList>
    </citation>
    <scope>NUCLEOTIDE SEQUENCE</scope>
    <source>
        <strain evidence="3">GVMAG-M-3300020595-32</strain>
    </source>
</reference>
<dbReference type="Gene3D" id="1.10.510.10">
    <property type="entry name" value="Transferase(Phosphotransferase) domain 1"/>
    <property type="match status" value="1"/>
</dbReference>
<evidence type="ECO:0000256" key="1">
    <source>
        <dbReference type="SAM" id="MobiDB-lite"/>
    </source>
</evidence>
<sequence>MSSKLIKINGGGRTYKRKNYANFINITNSDTGKVDRAMHITTEEIHLIKTLNNIIDGSNINAYTYYNEKEKLKAISKLYRRLALQNERIVLQELLKSAIIGRNGYIVTNFIEGTTLFDLATTSYFRDSGINERRLKYIFKPILTFINIINSAGYYHNDIKLDNIMVTPDYKVCIIDYGLMSKGSDSGIFGCLPDYCDTNNYRKLILDILRETRAIPEEKEKEKALIDRWLNNKHREMLYDAERCIEETRIAIGIRDSNRDLFALAACIIYIINGTFDFDVTDGVSTLLLDKLTRITDISDELRDFLEKLLTDKLNHTNVLSHNWFVDVEEVEDEEGVTHRVGLSDPSGGNIKKRKKKKSKKVKSKKLRSKKKKSKRRNNSRKRKKHKRTIKK</sequence>
<feature type="compositionally biased region" description="Basic residues" evidence="1">
    <location>
        <begin position="351"/>
        <end position="392"/>
    </location>
</feature>
<protein>
    <recommendedName>
        <fullName evidence="2">Protein kinase domain-containing protein</fullName>
    </recommendedName>
</protein>
<dbReference type="SUPFAM" id="SSF56112">
    <property type="entry name" value="Protein kinase-like (PK-like)"/>
    <property type="match status" value="1"/>
</dbReference>
<dbReference type="PROSITE" id="PS00108">
    <property type="entry name" value="PROTEIN_KINASE_ST"/>
    <property type="match status" value="1"/>
</dbReference>
<dbReference type="EMBL" id="MN739396">
    <property type="protein sequence ID" value="QHT02622.1"/>
    <property type="molecule type" value="Genomic_DNA"/>
</dbReference>
<dbReference type="PANTHER" id="PTHR44167">
    <property type="entry name" value="OVARIAN-SPECIFIC SERINE/THREONINE-PROTEIN KINASE LOK-RELATED"/>
    <property type="match status" value="1"/>
</dbReference>
<dbReference type="Pfam" id="PF00069">
    <property type="entry name" value="Pkinase"/>
    <property type="match status" value="1"/>
</dbReference>
<dbReference type="SMART" id="SM00220">
    <property type="entry name" value="S_TKc"/>
    <property type="match status" value="1"/>
</dbReference>
<dbReference type="GO" id="GO:0005524">
    <property type="term" value="F:ATP binding"/>
    <property type="evidence" value="ECO:0007669"/>
    <property type="project" value="InterPro"/>
</dbReference>
<dbReference type="InterPro" id="IPR011009">
    <property type="entry name" value="Kinase-like_dom_sf"/>
</dbReference>
<organism evidence="3">
    <name type="scientific">viral metagenome</name>
    <dbReference type="NCBI Taxonomy" id="1070528"/>
    <lineage>
        <taxon>unclassified sequences</taxon>
        <taxon>metagenomes</taxon>
        <taxon>organismal metagenomes</taxon>
    </lineage>
</organism>
<evidence type="ECO:0000259" key="2">
    <source>
        <dbReference type="PROSITE" id="PS50011"/>
    </source>
</evidence>
<feature type="region of interest" description="Disordered" evidence="1">
    <location>
        <begin position="337"/>
        <end position="392"/>
    </location>
</feature>
<dbReference type="AlphaFoldDB" id="A0A6C0CEP6"/>
<evidence type="ECO:0000313" key="3">
    <source>
        <dbReference type="EMBL" id="QHT02622.1"/>
    </source>
</evidence>
<proteinExistence type="predicted"/>
<dbReference type="GO" id="GO:0004672">
    <property type="term" value="F:protein kinase activity"/>
    <property type="evidence" value="ECO:0007669"/>
    <property type="project" value="InterPro"/>
</dbReference>
<feature type="domain" description="Protein kinase" evidence="2">
    <location>
        <begin position="20"/>
        <end position="325"/>
    </location>
</feature>
<dbReference type="PANTHER" id="PTHR44167:SF24">
    <property type="entry name" value="SERINE_THREONINE-PROTEIN KINASE CHK2"/>
    <property type="match status" value="1"/>
</dbReference>
<name>A0A6C0CEP6_9ZZZZ</name>